<accession>A0AAN9XGN7</accession>
<proteinExistence type="predicted"/>
<keyword evidence="2" id="KW-1185">Reference proteome</keyword>
<evidence type="ECO:0000313" key="2">
    <source>
        <dbReference type="Proteomes" id="UP001386955"/>
    </source>
</evidence>
<name>A0AAN9XGN7_PSOTE</name>
<dbReference type="AlphaFoldDB" id="A0AAN9XGN7"/>
<organism evidence="1 2">
    <name type="scientific">Psophocarpus tetragonolobus</name>
    <name type="common">Winged bean</name>
    <name type="synonym">Dolichos tetragonolobus</name>
    <dbReference type="NCBI Taxonomy" id="3891"/>
    <lineage>
        <taxon>Eukaryota</taxon>
        <taxon>Viridiplantae</taxon>
        <taxon>Streptophyta</taxon>
        <taxon>Embryophyta</taxon>
        <taxon>Tracheophyta</taxon>
        <taxon>Spermatophyta</taxon>
        <taxon>Magnoliopsida</taxon>
        <taxon>eudicotyledons</taxon>
        <taxon>Gunneridae</taxon>
        <taxon>Pentapetalae</taxon>
        <taxon>rosids</taxon>
        <taxon>fabids</taxon>
        <taxon>Fabales</taxon>
        <taxon>Fabaceae</taxon>
        <taxon>Papilionoideae</taxon>
        <taxon>50 kb inversion clade</taxon>
        <taxon>NPAAA clade</taxon>
        <taxon>indigoferoid/millettioid clade</taxon>
        <taxon>Phaseoleae</taxon>
        <taxon>Psophocarpus</taxon>
    </lineage>
</organism>
<sequence length="178" mass="19622">MIGNVGVVNRSIDVGGTTTRHINTSSYTKGENGSFPSLISYDPSTLDAKSGYNRLFINLITVVEPSGEIRHSTMIEWQSAPEQCIDVLSIKVNLCLLNWSWTLGNSLERNLSHSNQAAGGKSSSESCTFGLLELALDLGYLVSTEVSQITDLERGEEVVLVEESSFRIFFNLFLLFTY</sequence>
<protein>
    <submittedName>
        <fullName evidence="1">Uncharacterized protein</fullName>
    </submittedName>
</protein>
<comment type="caution">
    <text evidence="1">The sequence shown here is derived from an EMBL/GenBank/DDBJ whole genome shotgun (WGS) entry which is preliminary data.</text>
</comment>
<dbReference type="Proteomes" id="UP001386955">
    <property type="component" value="Unassembled WGS sequence"/>
</dbReference>
<dbReference type="EMBL" id="JAYMYS010000005">
    <property type="protein sequence ID" value="KAK7391118.1"/>
    <property type="molecule type" value="Genomic_DNA"/>
</dbReference>
<gene>
    <name evidence="1" type="ORF">VNO78_19495</name>
</gene>
<evidence type="ECO:0000313" key="1">
    <source>
        <dbReference type="EMBL" id="KAK7391118.1"/>
    </source>
</evidence>
<reference evidence="1 2" key="1">
    <citation type="submission" date="2024-01" db="EMBL/GenBank/DDBJ databases">
        <title>The genomes of 5 underutilized Papilionoideae crops provide insights into root nodulation and disease resistanc.</title>
        <authorList>
            <person name="Jiang F."/>
        </authorList>
    </citation>
    <scope>NUCLEOTIDE SEQUENCE [LARGE SCALE GENOMIC DNA]</scope>
    <source>
        <strain evidence="1">DUOXIRENSHENG_FW03</strain>
        <tissue evidence="1">Leaves</tissue>
    </source>
</reference>